<evidence type="ECO:0000313" key="1">
    <source>
        <dbReference type="EMBL" id="ORY42424.1"/>
    </source>
</evidence>
<gene>
    <name evidence="1" type="ORF">LY90DRAFT_30472</name>
</gene>
<dbReference type="EMBL" id="MCOG01000120">
    <property type="protein sequence ID" value="ORY42424.1"/>
    <property type="molecule type" value="Genomic_DNA"/>
</dbReference>
<proteinExistence type="predicted"/>
<dbReference type="Proteomes" id="UP000193920">
    <property type="component" value="Unassembled WGS sequence"/>
</dbReference>
<evidence type="ECO:0000313" key="2">
    <source>
        <dbReference type="Proteomes" id="UP000193920"/>
    </source>
</evidence>
<accession>A0A1Y2C6B8</accession>
<organism evidence="1 2">
    <name type="scientific">Neocallimastix californiae</name>
    <dbReference type="NCBI Taxonomy" id="1754190"/>
    <lineage>
        <taxon>Eukaryota</taxon>
        <taxon>Fungi</taxon>
        <taxon>Fungi incertae sedis</taxon>
        <taxon>Chytridiomycota</taxon>
        <taxon>Chytridiomycota incertae sedis</taxon>
        <taxon>Neocallimastigomycetes</taxon>
        <taxon>Neocallimastigales</taxon>
        <taxon>Neocallimastigaceae</taxon>
        <taxon>Neocallimastix</taxon>
    </lineage>
</organism>
<dbReference type="AlphaFoldDB" id="A0A1Y2C6B8"/>
<sequence>MFILFAKFKNLLYIHKFMYDIYNRLVYVYIIDFYHIPLKDIKFNMHKIFYNKS</sequence>
<reference evidence="1 2" key="1">
    <citation type="submission" date="2016-08" db="EMBL/GenBank/DDBJ databases">
        <title>A Parts List for Fungal Cellulosomes Revealed by Comparative Genomics.</title>
        <authorList>
            <consortium name="DOE Joint Genome Institute"/>
            <person name="Haitjema C.H."/>
            <person name="Gilmore S.P."/>
            <person name="Henske J.K."/>
            <person name="Solomon K.V."/>
            <person name="De Groot R."/>
            <person name="Kuo A."/>
            <person name="Mondo S.J."/>
            <person name="Salamov A.A."/>
            <person name="Labutti K."/>
            <person name="Zhao Z."/>
            <person name="Chiniquy J."/>
            <person name="Barry K."/>
            <person name="Brewer H.M."/>
            <person name="Purvine S.O."/>
            <person name="Wright A.T."/>
            <person name="Boxma B."/>
            <person name="Van Alen T."/>
            <person name="Hackstein J.H."/>
            <person name="Baker S.E."/>
            <person name="Grigoriev I.V."/>
            <person name="O'Malley M.A."/>
        </authorList>
    </citation>
    <scope>NUCLEOTIDE SEQUENCE [LARGE SCALE GENOMIC DNA]</scope>
    <source>
        <strain evidence="1 2">G1</strain>
    </source>
</reference>
<protein>
    <submittedName>
        <fullName evidence="1">Uncharacterized protein</fullName>
    </submittedName>
</protein>
<comment type="caution">
    <text evidence="1">The sequence shown here is derived from an EMBL/GenBank/DDBJ whole genome shotgun (WGS) entry which is preliminary data.</text>
</comment>
<name>A0A1Y2C6B8_9FUNG</name>
<keyword evidence="2" id="KW-1185">Reference proteome</keyword>